<evidence type="ECO:0000313" key="2">
    <source>
        <dbReference type="Proteomes" id="UP000041254"/>
    </source>
</evidence>
<gene>
    <name evidence="1" type="ORF">Vbra_15405</name>
</gene>
<accession>A0A0G4FGV2</accession>
<keyword evidence="2" id="KW-1185">Reference proteome</keyword>
<dbReference type="InParanoid" id="A0A0G4FGV2"/>
<protein>
    <submittedName>
        <fullName evidence="1">Uncharacterized protein</fullName>
    </submittedName>
</protein>
<dbReference type="Proteomes" id="UP000041254">
    <property type="component" value="Unassembled WGS sequence"/>
</dbReference>
<dbReference type="AlphaFoldDB" id="A0A0G4FGV2"/>
<dbReference type="PhylomeDB" id="A0A0G4FGV2"/>
<dbReference type="VEuPathDB" id="CryptoDB:Vbra_15405"/>
<reference evidence="1 2" key="1">
    <citation type="submission" date="2014-11" db="EMBL/GenBank/DDBJ databases">
        <authorList>
            <person name="Zhu J."/>
            <person name="Qi W."/>
            <person name="Song R."/>
        </authorList>
    </citation>
    <scope>NUCLEOTIDE SEQUENCE [LARGE SCALE GENOMIC DNA]</scope>
</reference>
<sequence length="413" mass="44728">MYIAEREWAMESLQQVQGVMDLWNPSLWALLKTAASLKELDLRADPRVVAGALSGVPRPADGQRGRLAGLRTIGTLVLRGDDAAHINRLTDILVAHGCKSLSVVNVQLQVDPVFSSRLFPQLSALERLRQSAGSTANIPINVTTSGGIHGFFFVLPPNLPPFAAPFFTDTVKKIASEAKAVFWDIDVAQLPALDTPTEDDRRLISSLTFGRAERVNVSYQDDLPPSNTPAPDPVVLRHLQPDAFPLANELNASSTVAVRHMIEVMPQLKSLYVRARPPSPAGEVLGLLKTMGSDKKLGIVGSSVEWPGEGGVQWGEERDLLPEIGRLSVDPRVPDDPPDIASVAETVAVSVESLIALRGLSSVGVHAWGSTLLTTMDDDTAVRDGIQQEVDTRFPDCFSSWLIWRSGERATCA</sequence>
<proteinExistence type="predicted"/>
<name>A0A0G4FGV2_VITBC</name>
<evidence type="ECO:0000313" key="1">
    <source>
        <dbReference type="EMBL" id="CEM12679.1"/>
    </source>
</evidence>
<organism evidence="1 2">
    <name type="scientific">Vitrella brassicaformis (strain CCMP3155)</name>
    <dbReference type="NCBI Taxonomy" id="1169540"/>
    <lineage>
        <taxon>Eukaryota</taxon>
        <taxon>Sar</taxon>
        <taxon>Alveolata</taxon>
        <taxon>Colpodellida</taxon>
        <taxon>Vitrellaceae</taxon>
        <taxon>Vitrella</taxon>
    </lineage>
</organism>
<dbReference type="EMBL" id="CDMY01000436">
    <property type="protein sequence ID" value="CEM12679.1"/>
    <property type="molecule type" value="Genomic_DNA"/>
</dbReference>